<reference evidence="1 2" key="1">
    <citation type="submission" date="2022-04" db="EMBL/GenBank/DDBJ databases">
        <title>Paracoccus sp. YLB-12 draft genome sequence.</title>
        <authorList>
            <person name="Yu L."/>
        </authorList>
    </citation>
    <scope>NUCLEOTIDE SEQUENCE [LARGE SCALE GENOMIC DNA]</scope>
    <source>
        <strain evidence="1 2">YLB-12</strain>
    </source>
</reference>
<evidence type="ECO:0008006" key="3">
    <source>
        <dbReference type="Google" id="ProtNLM"/>
    </source>
</evidence>
<evidence type="ECO:0000313" key="2">
    <source>
        <dbReference type="Proteomes" id="UP001320702"/>
    </source>
</evidence>
<evidence type="ECO:0000313" key="1">
    <source>
        <dbReference type="EMBL" id="MCT4333722.1"/>
    </source>
</evidence>
<dbReference type="Proteomes" id="UP001320702">
    <property type="component" value="Unassembled WGS sequence"/>
</dbReference>
<dbReference type="EMBL" id="JANAVZ010000006">
    <property type="protein sequence ID" value="MCT4333722.1"/>
    <property type="molecule type" value="Genomic_DNA"/>
</dbReference>
<name>A0ABT2KB17_9RHOB</name>
<sequence length="87" mass="9236">MSATTPVKPQSPTNDARLQAIYDTAEDAADALHLADGCAAALLVVIDRMASEGLELQHTASALLLASRRYIVDVAARIDDVARLTMD</sequence>
<organism evidence="1 2">
    <name type="scientific">Paracoccus maritimus</name>
    <dbReference type="NCBI Taxonomy" id="2933292"/>
    <lineage>
        <taxon>Bacteria</taxon>
        <taxon>Pseudomonadati</taxon>
        <taxon>Pseudomonadota</taxon>
        <taxon>Alphaproteobacteria</taxon>
        <taxon>Rhodobacterales</taxon>
        <taxon>Paracoccaceae</taxon>
        <taxon>Paracoccus</taxon>
    </lineage>
</organism>
<accession>A0ABT2KB17</accession>
<proteinExistence type="predicted"/>
<protein>
    <recommendedName>
        <fullName evidence="3">DUF3077 domain-containing protein</fullName>
    </recommendedName>
</protein>
<keyword evidence="2" id="KW-1185">Reference proteome</keyword>
<comment type="caution">
    <text evidence="1">The sequence shown here is derived from an EMBL/GenBank/DDBJ whole genome shotgun (WGS) entry which is preliminary data.</text>
</comment>
<gene>
    <name evidence="1" type="ORF">MU516_12685</name>
</gene>